<dbReference type="RefSeq" id="WP_332337790.1">
    <property type="nucleotide sequence ID" value="NZ_JABXXV010000004.1"/>
</dbReference>
<sequence length="57" mass="6064">MLVALGLSMVCEEGCLAGRIAADCFPWAFPVVCRLSSVVCRLSSVVCRLSSVVCRLS</sequence>
<proteinExistence type="predicted"/>
<organism evidence="1 2">
    <name type="scientific">Asaia spathodeae</name>
    <dbReference type="NCBI Taxonomy" id="657016"/>
    <lineage>
        <taxon>Bacteria</taxon>
        <taxon>Pseudomonadati</taxon>
        <taxon>Pseudomonadota</taxon>
        <taxon>Alphaproteobacteria</taxon>
        <taxon>Acetobacterales</taxon>
        <taxon>Acetobacteraceae</taxon>
        <taxon>Asaia</taxon>
    </lineage>
</organism>
<protein>
    <recommendedName>
        <fullName evidence="3">Secreted protein</fullName>
    </recommendedName>
</protein>
<comment type="caution">
    <text evidence="1">The sequence shown here is derived from an EMBL/GenBank/DDBJ whole genome shotgun (WGS) entry which is preliminary data.</text>
</comment>
<dbReference type="Proteomes" id="UP001516351">
    <property type="component" value="Unassembled WGS sequence"/>
</dbReference>
<keyword evidence="2" id="KW-1185">Reference proteome</keyword>
<evidence type="ECO:0000313" key="1">
    <source>
        <dbReference type="EMBL" id="NVN46804.1"/>
    </source>
</evidence>
<name>A0ABX2P5K5_9PROT</name>
<gene>
    <name evidence="1" type="ORF">HW542_08265</name>
</gene>
<dbReference type="EMBL" id="JABXXV010000004">
    <property type="protein sequence ID" value="NVN46804.1"/>
    <property type="molecule type" value="Genomic_DNA"/>
</dbReference>
<evidence type="ECO:0008006" key="3">
    <source>
        <dbReference type="Google" id="ProtNLM"/>
    </source>
</evidence>
<reference evidence="1 2" key="1">
    <citation type="submission" date="2020-06" db="EMBL/GenBank/DDBJ databases">
        <title>Synonyms of Asaia species.</title>
        <authorList>
            <person name="Sombolestani A."/>
        </authorList>
    </citation>
    <scope>NUCLEOTIDE SEQUENCE [LARGE SCALE GENOMIC DNA]</scope>
    <source>
        <strain evidence="1 2">LMG 27047</strain>
    </source>
</reference>
<evidence type="ECO:0000313" key="2">
    <source>
        <dbReference type="Proteomes" id="UP001516351"/>
    </source>
</evidence>
<accession>A0ABX2P5K5</accession>